<feature type="compositionally biased region" description="Polar residues" evidence="1">
    <location>
        <begin position="79"/>
        <end position="104"/>
    </location>
</feature>
<gene>
    <name evidence="2" type="ORF">DBV15_03233</name>
</gene>
<dbReference type="STRING" id="300112.A0A4S2LA50"/>
<dbReference type="InterPro" id="IPR025956">
    <property type="entry name" value="DYNC1I1/DYNC1I2"/>
</dbReference>
<feature type="region of interest" description="Disordered" evidence="1">
    <location>
        <begin position="125"/>
        <end position="151"/>
    </location>
</feature>
<dbReference type="AlphaFoldDB" id="A0A4S2LA50"/>
<dbReference type="EMBL" id="QBLH01000159">
    <property type="protein sequence ID" value="TGZ57348.1"/>
    <property type="molecule type" value="Genomic_DNA"/>
</dbReference>
<reference evidence="2 3" key="1">
    <citation type="journal article" date="2019" name="Philos. Trans. R. Soc. Lond., B, Biol. Sci.">
        <title>Ant behaviour and brain gene expression of defending hosts depend on the ecological success of the intruding social parasite.</title>
        <authorList>
            <person name="Kaur R."/>
            <person name="Stoldt M."/>
            <person name="Jongepier E."/>
            <person name="Feldmeyer B."/>
            <person name="Menzel F."/>
            <person name="Bornberg-Bauer E."/>
            <person name="Foitzik S."/>
        </authorList>
    </citation>
    <scope>NUCLEOTIDE SEQUENCE [LARGE SCALE GENOMIC DNA]</scope>
    <source>
        <tissue evidence="2">Whole body</tissue>
    </source>
</reference>
<accession>A0A4S2LA50</accession>
<feature type="region of interest" description="Disordered" evidence="1">
    <location>
        <begin position="69"/>
        <end position="110"/>
    </location>
</feature>
<dbReference type="GO" id="GO:0007018">
    <property type="term" value="P:microtubule-based movement"/>
    <property type="evidence" value="ECO:0007669"/>
    <property type="project" value="InterPro"/>
</dbReference>
<feature type="region of interest" description="Disordered" evidence="1">
    <location>
        <begin position="1"/>
        <end position="51"/>
    </location>
</feature>
<feature type="compositionally biased region" description="Basic and acidic residues" evidence="1">
    <location>
        <begin position="142"/>
        <end position="151"/>
    </location>
</feature>
<sequence>MMSDRKAELERKKAKLQAIREEKERRRREKEQKDVEEATVRAAGTDKDQRKEIDAMLSSLGVAPVSDVLSSLSSMSSLTPEQSATATPDASLQPSSITSAQSSAGRRKTRELTIVSVAHTNIPPKEPVVYSKQTQTIQTTHTSHDEFLKSD</sequence>
<evidence type="ECO:0000313" key="3">
    <source>
        <dbReference type="Proteomes" id="UP000310200"/>
    </source>
</evidence>
<organism evidence="2 3">
    <name type="scientific">Temnothorax longispinosus</name>
    <dbReference type="NCBI Taxonomy" id="300112"/>
    <lineage>
        <taxon>Eukaryota</taxon>
        <taxon>Metazoa</taxon>
        <taxon>Ecdysozoa</taxon>
        <taxon>Arthropoda</taxon>
        <taxon>Hexapoda</taxon>
        <taxon>Insecta</taxon>
        <taxon>Pterygota</taxon>
        <taxon>Neoptera</taxon>
        <taxon>Endopterygota</taxon>
        <taxon>Hymenoptera</taxon>
        <taxon>Apocrita</taxon>
        <taxon>Aculeata</taxon>
        <taxon>Formicoidea</taxon>
        <taxon>Formicidae</taxon>
        <taxon>Myrmicinae</taxon>
        <taxon>Temnothorax</taxon>
    </lineage>
</organism>
<feature type="compositionally biased region" description="Low complexity" evidence="1">
    <location>
        <begin position="69"/>
        <end position="78"/>
    </location>
</feature>
<dbReference type="GO" id="GO:0005868">
    <property type="term" value="C:cytoplasmic dynein complex"/>
    <property type="evidence" value="ECO:0007669"/>
    <property type="project" value="InterPro"/>
</dbReference>
<protein>
    <submittedName>
        <fullName evidence="2">Dynein intermediate cytosolic</fullName>
    </submittedName>
</protein>
<proteinExistence type="predicted"/>
<comment type="caution">
    <text evidence="2">The sequence shown here is derived from an EMBL/GenBank/DDBJ whole genome shotgun (WGS) entry which is preliminary data.</text>
</comment>
<feature type="compositionally biased region" description="Basic and acidic residues" evidence="1">
    <location>
        <begin position="1"/>
        <end position="11"/>
    </location>
</feature>
<evidence type="ECO:0000313" key="2">
    <source>
        <dbReference type="EMBL" id="TGZ57348.1"/>
    </source>
</evidence>
<name>A0A4S2LA50_9HYME</name>
<feature type="compositionally biased region" description="Basic and acidic residues" evidence="1">
    <location>
        <begin position="18"/>
        <end position="51"/>
    </location>
</feature>
<dbReference type="Pfam" id="PF11540">
    <property type="entry name" value="Dynein_IC2"/>
    <property type="match status" value="1"/>
</dbReference>
<dbReference type="Proteomes" id="UP000310200">
    <property type="component" value="Unassembled WGS sequence"/>
</dbReference>
<keyword evidence="3" id="KW-1185">Reference proteome</keyword>
<evidence type="ECO:0000256" key="1">
    <source>
        <dbReference type="SAM" id="MobiDB-lite"/>
    </source>
</evidence>